<dbReference type="Gene3D" id="3.40.50.300">
    <property type="entry name" value="P-loop containing nucleotide triphosphate hydrolases"/>
    <property type="match status" value="1"/>
</dbReference>
<evidence type="ECO:0000259" key="5">
    <source>
        <dbReference type="PROSITE" id="PS50893"/>
    </source>
</evidence>
<dbReference type="InterPro" id="IPR017871">
    <property type="entry name" value="ABC_transporter-like_CS"/>
</dbReference>
<keyword evidence="2" id="KW-0813">Transport</keyword>
<evidence type="ECO:0000313" key="7">
    <source>
        <dbReference type="Proteomes" id="UP000230779"/>
    </source>
</evidence>
<evidence type="ECO:0000256" key="2">
    <source>
        <dbReference type="ARBA" id="ARBA00022448"/>
    </source>
</evidence>
<dbReference type="GO" id="GO:0016887">
    <property type="term" value="F:ATP hydrolysis activity"/>
    <property type="evidence" value="ECO:0007669"/>
    <property type="project" value="InterPro"/>
</dbReference>
<proteinExistence type="inferred from homology"/>
<keyword evidence="4 6" id="KW-0067">ATP-binding</keyword>
<dbReference type="SMART" id="SM00382">
    <property type="entry name" value="AAA"/>
    <property type="match status" value="1"/>
</dbReference>
<dbReference type="Pfam" id="PF00005">
    <property type="entry name" value="ABC_tran"/>
    <property type="match status" value="1"/>
</dbReference>
<comment type="similarity">
    <text evidence="1">Belongs to the ABC transporter superfamily.</text>
</comment>
<protein>
    <submittedName>
        <fullName evidence="6">ABC transporter ATP-binding protein</fullName>
    </submittedName>
</protein>
<feature type="domain" description="ABC transporter" evidence="5">
    <location>
        <begin position="6"/>
        <end position="233"/>
    </location>
</feature>
<evidence type="ECO:0000256" key="4">
    <source>
        <dbReference type="ARBA" id="ARBA00022840"/>
    </source>
</evidence>
<dbReference type="InterPro" id="IPR025302">
    <property type="entry name" value="DrrA1/2-like_C"/>
</dbReference>
<dbReference type="InterPro" id="IPR050763">
    <property type="entry name" value="ABC_transporter_ATP-binding"/>
</dbReference>
<gene>
    <name evidence="6" type="ORF">COY66_02040</name>
</gene>
<dbReference type="InterPro" id="IPR027417">
    <property type="entry name" value="P-loop_NTPase"/>
</dbReference>
<dbReference type="Proteomes" id="UP000230779">
    <property type="component" value="Unassembled WGS sequence"/>
</dbReference>
<dbReference type="SUPFAM" id="SSF52540">
    <property type="entry name" value="P-loop containing nucleoside triphosphate hydrolases"/>
    <property type="match status" value="1"/>
</dbReference>
<sequence length="297" mass="33509">MPEKVIDVENFSKSFGENEVVSNLSFEVNKGEVFALLGANGSGKTTTIRCLLNILAPTKGSLLVNGERYNQAMSQEVGYLPEERGLYTSERVIDTMVYFGELKGMDSSQARKWSLDYLTKVGISEKAKEKVKKLSSGQQQKVQLGITIINNPNLLILDEPTKGLDPVNRTLLMDLLMEMKNQGSTIVFITHQMEEVEKLADRLLMIKDGKEILYGGVDEVKERFGTNRIHVAFTGDLPKNERLYHSKEIENNYAELLPQENVQSQEILQYLLSQNLKIIKYELTLPSLNEIFIQVSG</sequence>
<accession>A0A2M7RJL0</accession>
<evidence type="ECO:0000256" key="3">
    <source>
        <dbReference type="ARBA" id="ARBA00022741"/>
    </source>
</evidence>
<dbReference type="Pfam" id="PF13732">
    <property type="entry name" value="DrrA1-3_C"/>
    <property type="match status" value="1"/>
</dbReference>
<keyword evidence="3" id="KW-0547">Nucleotide-binding</keyword>
<dbReference type="AlphaFoldDB" id="A0A2M7RJL0"/>
<reference evidence="6 7" key="1">
    <citation type="submission" date="2017-09" db="EMBL/GenBank/DDBJ databases">
        <title>Depth-based differentiation of microbial function through sediment-hosted aquifers and enrichment of novel symbionts in the deep terrestrial subsurface.</title>
        <authorList>
            <person name="Probst A.J."/>
            <person name="Ladd B."/>
            <person name="Jarett J.K."/>
            <person name="Geller-Mcgrath D.E."/>
            <person name="Sieber C.M."/>
            <person name="Emerson J.B."/>
            <person name="Anantharaman K."/>
            <person name="Thomas B.C."/>
            <person name="Malmstrom R."/>
            <person name="Stieglmeier M."/>
            <person name="Klingl A."/>
            <person name="Woyke T."/>
            <person name="Ryan C.M."/>
            <person name="Banfield J.F."/>
        </authorList>
    </citation>
    <scope>NUCLEOTIDE SEQUENCE [LARGE SCALE GENOMIC DNA]</scope>
    <source>
        <strain evidence="6">CG_4_10_14_0_8_um_filter_42_10</strain>
    </source>
</reference>
<organism evidence="6 7">
    <name type="scientific">Candidatus Kerfeldbacteria bacterium CG_4_10_14_0_8_um_filter_42_10</name>
    <dbReference type="NCBI Taxonomy" id="2014248"/>
    <lineage>
        <taxon>Bacteria</taxon>
        <taxon>Candidatus Kerfeldiibacteriota</taxon>
    </lineage>
</organism>
<dbReference type="PROSITE" id="PS50893">
    <property type="entry name" value="ABC_TRANSPORTER_2"/>
    <property type="match status" value="1"/>
</dbReference>
<dbReference type="InterPro" id="IPR003439">
    <property type="entry name" value="ABC_transporter-like_ATP-bd"/>
</dbReference>
<dbReference type="PROSITE" id="PS00211">
    <property type="entry name" value="ABC_TRANSPORTER_1"/>
    <property type="match status" value="1"/>
</dbReference>
<evidence type="ECO:0000256" key="1">
    <source>
        <dbReference type="ARBA" id="ARBA00005417"/>
    </source>
</evidence>
<name>A0A2M7RJL0_9BACT</name>
<dbReference type="GO" id="GO:0005524">
    <property type="term" value="F:ATP binding"/>
    <property type="evidence" value="ECO:0007669"/>
    <property type="project" value="UniProtKB-KW"/>
</dbReference>
<evidence type="ECO:0000313" key="6">
    <source>
        <dbReference type="EMBL" id="PIY96930.1"/>
    </source>
</evidence>
<comment type="caution">
    <text evidence="6">The sequence shown here is derived from an EMBL/GenBank/DDBJ whole genome shotgun (WGS) entry which is preliminary data.</text>
</comment>
<dbReference type="EMBL" id="PFMD01000024">
    <property type="protein sequence ID" value="PIY96930.1"/>
    <property type="molecule type" value="Genomic_DNA"/>
</dbReference>
<dbReference type="InterPro" id="IPR003593">
    <property type="entry name" value="AAA+_ATPase"/>
</dbReference>
<dbReference type="PANTHER" id="PTHR42711">
    <property type="entry name" value="ABC TRANSPORTER ATP-BINDING PROTEIN"/>
    <property type="match status" value="1"/>
</dbReference>
<dbReference type="PANTHER" id="PTHR42711:SF5">
    <property type="entry name" value="ABC TRANSPORTER ATP-BINDING PROTEIN NATA"/>
    <property type="match status" value="1"/>
</dbReference>